<dbReference type="AlphaFoldDB" id="A0A1Q8ZVP6"/>
<dbReference type="Proteomes" id="UP000186894">
    <property type="component" value="Unassembled WGS sequence"/>
</dbReference>
<dbReference type="RefSeq" id="WP_075638274.1">
    <property type="nucleotide sequence ID" value="NZ_MKIM01000022.1"/>
</dbReference>
<keyword evidence="2" id="KW-1185">Reference proteome</keyword>
<organism evidence="1 2">
    <name type="scientific">Rhizobium oryziradicis</name>
    <dbReference type="NCBI Taxonomy" id="1867956"/>
    <lineage>
        <taxon>Bacteria</taxon>
        <taxon>Pseudomonadati</taxon>
        <taxon>Pseudomonadota</taxon>
        <taxon>Alphaproteobacteria</taxon>
        <taxon>Hyphomicrobiales</taxon>
        <taxon>Rhizobiaceae</taxon>
        <taxon>Rhizobium/Agrobacterium group</taxon>
        <taxon>Rhizobium</taxon>
    </lineage>
</organism>
<name>A0A1Q8ZVP6_9HYPH</name>
<dbReference type="EMBL" id="MKIM01000022">
    <property type="protein sequence ID" value="OLP46151.1"/>
    <property type="molecule type" value="Genomic_DNA"/>
</dbReference>
<dbReference type="InterPro" id="IPR011009">
    <property type="entry name" value="Kinase-like_dom_sf"/>
</dbReference>
<reference evidence="1 2" key="1">
    <citation type="submission" date="2016-09" db="EMBL/GenBank/DDBJ databases">
        <title>Rhizobium oryziradicis sp. nov., isolated from the root of rice.</title>
        <authorList>
            <person name="Zhao J."/>
            <person name="Zhang X."/>
        </authorList>
    </citation>
    <scope>NUCLEOTIDE SEQUENCE [LARGE SCALE GENOMIC DNA]</scope>
    <source>
        <strain evidence="1 2">N19</strain>
    </source>
</reference>
<dbReference type="CDD" id="cd06257">
    <property type="entry name" value="DnaJ"/>
    <property type="match status" value="1"/>
</dbReference>
<gene>
    <name evidence="1" type="ORF">BJF95_03070</name>
</gene>
<dbReference type="InterPro" id="IPR001623">
    <property type="entry name" value="DnaJ_domain"/>
</dbReference>
<sequence length="338" mass="37496">MLSAETILSTPVTAASSVFPGDQDQIKHEFRRLAALWHPDHCSDAKASDVLSHLVSLKNHLLHRSPMKASVEKIITTEKRVLRIRPLSVRQTDQAEIILGQTTFAQLFSGQQRDLADWEAGAIGRFRYADSDMQAQMQRFLPRIQMDERTEDGGRLLVCNRGGDDILLSDLLAKFGPLPAVHAAWLGSGLLNIAAWLEWSGICHGDIGPDAIVIDPTTHSVRLMSGWCFSCPFGKRPEVLPYRTLNILPRLASSGEVVDAYVDLHLIRQTLREALGDPAGSRLQSGLVPEPIAHWINLPPEGPAIADYTIWQRQLRRAWGPSKFITLDIDANHIYGVG</sequence>
<accession>A0A1Q8ZVP6</accession>
<proteinExistence type="predicted"/>
<dbReference type="SUPFAM" id="SSF46565">
    <property type="entry name" value="Chaperone J-domain"/>
    <property type="match status" value="1"/>
</dbReference>
<protein>
    <recommendedName>
        <fullName evidence="3">Molecular chaperone DnaJ</fullName>
    </recommendedName>
</protein>
<dbReference type="InterPro" id="IPR036869">
    <property type="entry name" value="J_dom_sf"/>
</dbReference>
<dbReference type="OrthoDB" id="7847507at2"/>
<evidence type="ECO:0000313" key="1">
    <source>
        <dbReference type="EMBL" id="OLP46151.1"/>
    </source>
</evidence>
<dbReference type="SUPFAM" id="SSF56112">
    <property type="entry name" value="Protein kinase-like (PK-like)"/>
    <property type="match status" value="1"/>
</dbReference>
<evidence type="ECO:0000313" key="2">
    <source>
        <dbReference type="Proteomes" id="UP000186894"/>
    </source>
</evidence>
<comment type="caution">
    <text evidence="1">The sequence shown here is derived from an EMBL/GenBank/DDBJ whole genome shotgun (WGS) entry which is preliminary data.</text>
</comment>
<dbReference type="STRING" id="1867956.BJF95_03070"/>
<evidence type="ECO:0008006" key="3">
    <source>
        <dbReference type="Google" id="ProtNLM"/>
    </source>
</evidence>